<accession>A0AAU7B1L8</accession>
<comment type="similarity">
    <text evidence="7">Belongs to the binding-protein-dependent transport system permease family.</text>
</comment>
<evidence type="ECO:0000256" key="6">
    <source>
        <dbReference type="ARBA" id="ARBA00023136"/>
    </source>
</evidence>
<dbReference type="InterPro" id="IPR035906">
    <property type="entry name" value="MetI-like_sf"/>
</dbReference>
<dbReference type="GO" id="GO:0005886">
    <property type="term" value="C:plasma membrane"/>
    <property type="evidence" value="ECO:0007669"/>
    <property type="project" value="UniProtKB-SubCell"/>
</dbReference>
<evidence type="ECO:0000256" key="1">
    <source>
        <dbReference type="ARBA" id="ARBA00004651"/>
    </source>
</evidence>
<keyword evidence="2 7" id="KW-0813">Transport</keyword>
<organism evidence="9">
    <name type="scientific">Paraconexibacter sp. AEG42_29</name>
    <dbReference type="NCBI Taxonomy" id="2997339"/>
    <lineage>
        <taxon>Bacteria</taxon>
        <taxon>Bacillati</taxon>
        <taxon>Actinomycetota</taxon>
        <taxon>Thermoleophilia</taxon>
        <taxon>Solirubrobacterales</taxon>
        <taxon>Paraconexibacteraceae</taxon>
        <taxon>Paraconexibacter</taxon>
    </lineage>
</organism>
<evidence type="ECO:0000259" key="8">
    <source>
        <dbReference type="PROSITE" id="PS50928"/>
    </source>
</evidence>
<comment type="subcellular location">
    <subcellularLocation>
        <location evidence="1 7">Cell membrane</location>
        <topology evidence="1 7">Multi-pass membrane protein</topology>
    </subcellularLocation>
</comment>
<dbReference type="AlphaFoldDB" id="A0AAU7B1L8"/>
<evidence type="ECO:0000256" key="7">
    <source>
        <dbReference type="RuleBase" id="RU363032"/>
    </source>
</evidence>
<protein>
    <recommendedName>
        <fullName evidence="8">ABC transmembrane type-1 domain-containing protein</fullName>
    </recommendedName>
</protein>
<reference evidence="9" key="1">
    <citation type="submission" date="2022-12" db="EMBL/GenBank/DDBJ databases">
        <title>Paraconexibacter alkalitolerans sp. nov. and Baekduia alba sp. nov., isolated from soil and emended description of the genera Paraconexibacter (Chun et al., 2020) and Baekduia (An et al., 2020).</title>
        <authorList>
            <person name="Vieira S."/>
            <person name="Huber K.J."/>
            <person name="Geppert A."/>
            <person name="Wolf J."/>
            <person name="Neumann-Schaal M."/>
            <person name="Muesken M."/>
            <person name="Overmann J."/>
        </authorList>
    </citation>
    <scope>NUCLEOTIDE SEQUENCE</scope>
    <source>
        <strain evidence="9">AEG42_29</strain>
    </source>
</reference>
<dbReference type="PANTHER" id="PTHR30151">
    <property type="entry name" value="ALKANE SULFONATE ABC TRANSPORTER-RELATED, MEMBRANE SUBUNIT"/>
    <property type="match status" value="1"/>
</dbReference>
<feature type="transmembrane region" description="Helical" evidence="7">
    <location>
        <begin position="254"/>
        <end position="275"/>
    </location>
</feature>
<dbReference type="KEGG" id="parq:DSM112329_04660"/>
<evidence type="ECO:0000313" key="9">
    <source>
        <dbReference type="EMBL" id="XAY07770.1"/>
    </source>
</evidence>
<keyword evidence="5 7" id="KW-1133">Transmembrane helix</keyword>
<evidence type="ECO:0000256" key="4">
    <source>
        <dbReference type="ARBA" id="ARBA00022692"/>
    </source>
</evidence>
<dbReference type="EMBL" id="CP114014">
    <property type="protein sequence ID" value="XAY07770.1"/>
    <property type="molecule type" value="Genomic_DNA"/>
</dbReference>
<keyword evidence="4 7" id="KW-0812">Transmembrane</keyword>
<dbReference type="RefSeq" id="WP_354698961.1">
    <property type="nucleotide sequence ID" value="NZ_CP114014.1"/>
</dbReference>
<dbReference type="SUPFAM" id="SSF161098">
    <property type="entry name" value="MetI-like"/>
    <property type="match status" value="1"/>
</dbReference>
<evidence type="ECO:0000256" key="5">
    <source>
        <dbReference type="ARBA" id="ARBA00022989"/>
    </source>
</evidence>
<feature type="transmembrane region" description="Helical" evidence="7">
    <location>
        <begin position="150"/>
        <end position="171"/>
    </location>
</feature>
<sequence length="308" mass="32676">MTAARVRRALMPVIALLILAAFWELYKAVVPDDGVSLSGSQILPRSDDASMPHLSQVLSEFTEDEVTGGDTVLVAVANAMWYSLRMAFAGFVAGVVVGFLLALAMQRVRIVERALLPYVVLSQTVPLIALAPLVYGWGANVSILGQDWKPWMSVSIISAYLAFFPVAIGALRGLSSPTPVQQELLRSYAAPWWRTTLVLRLPSCVPYLIPSLRLAAAAAVVGGVVAEISTGRQGGIGRLIISYAQQATGDPAKVYAPIIGAALMGLVAVAAISLLDLALRRYQPVTVSEAAVREPRIPAGTATAKVLS</sequence>
<dbReference type="PANTHER" id="PTHR30151:SF41">
    <property type="entry name" value="ABC TRANSPORTER PERMEASE PROTEIN"/>
    <property type="match status" value="1"/>
</dbReference>
<proteinExistence type="inferred from homology"/>
<dbReference type="CDD" id="cd06261">
    <property type="entry name" value="TM_PBP2"/>
    <property type="match status" value="1"/>
</dbReference>
<dbReference type="GO" id="GO:0055085">
    <property type="term" value="P:transmembrane transport"/>
    <property type="evidence" value="ECO:0007669"/>
    <property type="project" value="InterPro"/>
</dbReference>
<keyword evidence="6 7" id="KW-0472">Membrane</keyword>
<dbReference type="Gene3D" id="1.10.3720.10">
    <property type="entry name" value="MetI-like"/>
    <property type="match status" value="1"/>
</dbReference>
<dbReference type="PROSITE" id="PS50928">
    <property type="entry name" value="ABC_TM1"/>
    <property type="match status" value="1"/>
</dbReference>
<feature type="domain" description="ABC transmembrane type-1" evidence="8">
    <location>
        <begin position="80"/>
        <end position="276"/>
    </location>
</feature>
<name>A0AAU7B1L8_9ACTN</name>
<evidence type="ECO:0000256" key="2">
    <source>
        <dbReference type="ARBA" id="ARBA00022448"/>
    </source>
</evidence>
<keyword evidence="3" id="KW-1003">Cell membrane</keyword>
<dbReference type="InterPro" id="IPR000515">
    <property type="entry name" value="MetI-like"/>
</dbReference>
<evidence type="ECO:0000256" key="3">
    <source>
        <dbReference type="ARBA" id="ARBA00022475"/>
    </source>
</evidence>
<feature type="transmembrane region" description="Helical" evidence="7">
    <location>
        <begin position="82"/>
        <end position="103"/>
    </location>
</feature>
<feature type="transmembrane region" description="Helical" evidence="7">
    <location>
        <begin position="115"/>
        <end position="138"/>
    </location>
</feature>
<gene>
    <name evidence="9" type="ORF">DSM112329_04660</name>
</gene>
<dbReference type="Pfam" id="PF00528">
    <property type="entry name" value="BPD_transp_1"/>
    <property type="match status" value="1"/>
</dbReference>